<comment type="caution">
    <text evidence="4">The sequence shown here is derived from an EMBL/GenBank/DDBJ whole genome shotgun (WGS) entry which is preliminary data.</text>
</comment>
<dbReference type="NCBIfam" id="NF047646">
    <property type="entry name" value="REP_Tyr_transpos"/>
    <property type="match status" value="1"/>
</dbReference>
<reference evidence="4" key="1">
    <citation type="journal article" date="2015" name="Nature">
        <title>Complex archaea that bridge the gap between prokaryotes and eukaryotes.</title>
        <authorList>
            <person name="Spang A."/>
            <person name="Saw J.H."/>
            <person name="Jorgensen S.L."/>
            <person name="Zaremba-Niedzwiedzka K."/>
            <person name="Martijn J."/>
            <person name="Lind A.E."/>
            <person name="van Eijk R."/>
            <person name="Schleper C."/>
            <person name="Guy L."/>
            <person name="Ettema T.J."/>
        </authorList>
    </citation>
    <scope>NUCLEOTIDE SEQUENCE</scope>
</reference>
<dbReference type="PANTHER" id="PTHR34322:SF2">
    <property type="entry name" value="TRANSPOSASE IS200-LIKE DOMAIN-CONTAINING PROTEIN"/>
    <property type="match status" value="1"/>
</dbReference>
<sequence>MGSDLQNLSYLSKFSNFAIILSSKRHILLEMARKIRIEFSGALYHVLARGNNKQQIFKDDQDYKAYLKRIERYEKRYKFTLYAFVLMPNHVHFLIEIGIVPLSKIMQGLQQSYTSYFHKKYKTVGHLFQGRYKAILCQRDAYLLELVRYIHLNPVRAAIVTSPEDYLWSSHQVYLGYLNQPFIEKDFIFNMLSENKLAAERIYWQYIRDGIDKEHKDALHNVIDQRFLGSPEYVRKAKQKAESKDQNRQQKKEQAMQNPFTAKKKTLPEILKVVSEIAAISPDSILGKSRERCISYGRGLFAFIATRHAGISNKSIADFLKRDASSVTRMIHKIDDIINNDQILSDNVDKIMQVLQV</sequence>
<dbReference type="SMART" id="SM00760">
    <property type="entry name" value="Bac_DnaA_C"/>
    <property type="match status" value="1"/>
</dbReference>
<dbReference type="SMART" id="SM01321">
    <property type="entry name" value="Y1_Tnp"/>
    <property type="match status" value="1"/>
</dbReference>
<gene>
    <name evidence="4" type="ORF">LCGC14_1600740</name>
</gene>
<dbReference type="Gene3D" id="1.10.1750.10">
    <property type="match status" value="1"/>
</dbReference>
<dbReference type="EMBL" id="LAZR01012833">
    <property type="protein sequence ID" value="KKM24874.1"/>
    <property type="molecule type" value="Genomic_DNA"/>
</dbReference>
<dbReference type="Pfam" id="PF08299">
    <property type="entry name" value="Bac_DnaA_C"/>
    <property type="match status" value="1"/>
</dbReference>
<dbReference type="Pfam" id="PF01797">
    <property type="entry name" value="Y1_Tnp"/>
    <property type="match status" value="1"/>
</dbReference>
<dbReference type="SUPFAM" id="SSF48295">
    <property type="entry name" value="TrpR-like"/>
    <property type="match status" value="1"/>
</dbReference>
<proteinExistence type="predicted"/>
<name>A0A0F9IXQ9_9ZZZZ</name>
<dbReference type="InterPro" id="IPR002686">
    <property type="entry name" value="Transposase_17"/>
</dbReference>
<feature type="compositionally biased region" description="Basic and acidic residues" evidence="1">
    <location>
        <begin position="238"/>
        <end position="254"/>
    </location>
</feature>
<evidence type="ECO:0000259" key="2">
    <source>
        <dbReference type="SMART" id="SM00760"/>
    </source>
</evidence>
<feature type="region of interest" description="Disordered" evidence="1">
    <location>
        <begin position="238"/>
        <end position="259"/>
    </location>
</feature>
<protein>
    <recommendedName>
        <fullName evidence="5">Transposase IS200-like domain-containing protein</fullName>
    </recommendedName>
</protein>
<dbReference type="GO" id="GO:0004803">
    <property type="term" value="F:transposase activity"/>
    <property type="evidence" value="ECO:0007669"/>
    <property type="project" value="InterPro"/>
</dbReference>
<dbReference type="GO" id="GO:0043565">
    <property type="term" value="F:sequence-specific DNA binding"/>
    <property type="evidence" value="ECO:0007669"/>
    <property type="project" value="InterPro"/>
</dbReference>
<dbReference type="GO" id="GO:0005524">
    <property type="term" value="F:ATP binding"/>
    <property type="evidence" value="ECO:0007669"/>
    <property type="project" value="InterPro"/>
</dbReference>
<dbReference type="GO" id="GO:0006275">
    <property type="term" value="P:regulation of DNA replication"/>
    <property type="evidence" value="ECO:0007669"/>
    <property type="project" value="InterPro"/>
</dbReference>
<evidence type="ECO:0000259" key="3">
    <source>
        <dbReference type="SMART" id="SM01321"/>
    </source>
</evidence>
<dbReference type="Gene3D" id="3.30.70.1290">
    <property type="entry name" value="Transposase IS200-like"/>
    <property type="match status" value="1"/>
</dbReference>
<evidence type="ECO:0008006" key="5">
    <source>
        <dbReference type="Google" id="ProtNLM"/>
    </source>
</evidence>
<dbReference type="GO" id="GO:0006270">
    <property type="term" value="P:DNA replication initiation"/>
    <property type="evidence" value="ECO:0007669"/>
    <property type="project" value="InterPro"/>
</dbReference>
<accession>A0A0F9IXQ9</accession>
<dbReference type="AlphaFoldDB" id="A0A0F9IXQ9"/>
<evidence type="ECO:0000313" key="4">
    <source>
        <dbReference type="EMBL" id="KKM24874.1"/>
    </source>
</evidence>
<feature type="domain" description="Chromosomal replication initiator DnaA C-terminal" evidence="2">
    <location>
        <begin position="266"/>
        <end position="334"/>
    </location>
</feature>
<evidence type="ECO:0000256" key="1">
    <source>
        <dbReference type="SAM" id="MobiDB-lite"/>
    </source>
</evidence>
<dbReference type="InterPro" id="IPR013159">
    <property type="entry name" value="DnaA_C"/>
</dbReference>
<dbReference type="SUPFAM" id="SSF143422">
    <property type="entry name" value="Transposase IS200-like"/>
    <property type="match status" value="1"/>
</dbReference>
<dbReference type="PANTHER" id="PTHR34322">
    <property type="entry name" value="TRANSPOSASE, Y1_TNP DOMAIN-CONTAINING"/>
    <property type="match status" value="1"/>
</dbReference>
<dbReference type="GO" id="GO:0006313">
    <property type="term" value="P:DNA transposition"/>
    <property type="evidence" value="ECO:0007669"/>
    <property type="project" value="InterPro"/>
</dbReference>
<organism evidence="4">
    <name type="scientific">marine sediment metagenome</name>
    <dbReference type="NCBI Taxonomy" id="412755"/>
    <lineage>
        <taxon>unclassified sequences</taxon>
        <taxon>metagenomes</taxon>
        <taxon>ecological metagenomes</taxon>
    </lineage>
</organism>
<feature type="domain" description="Transposase IS200-like" evidence="3">
    <location>
        <begin position="39"/>
        <end position="153"/>
    </location>
</feature>
<dbReference type="InterPro" id="IPR036515">
    <property type="entry name" value="Transposase_17_sf"/>
</dbReference>
<dbReference type="InterPro" id="IPR010921">
    <property type="entry name" value="Trp_repressor/repl_initiator"/>
</dbReference>